<protein>
    <submittedName>
        <fullName evidence="2">Uncharacterized protein</fullName>
    </submittedName>
</protein>
<dbReference type="AlphaFoldDB" id="A0AA36NJZ9"/>
<sequence>MNPASDLMPGALLGAPQVCASYLCPWRGVPSLPGGTSEAVGVAPAEQLLGIFLEGTEKPNVAPDCNSLNTDSALHMFQGSADRLTNLFLQLPLRNGVLLSGVLTRDPPKVHMLPAPADFPMAIVPQADGACIPFTKKEPSNKLRRLAPGPLRPKSSSGRALQISMHRSPKEFELLCKYEHMRASISRSSPPEEQAEVLLLDIYMRFHRQTEAPPRPCAESEDDYDVYIRSYGDVSMKALHRTCSPDLCMIAEAHVLGLAGTAGFPRLKQKDAKSVYSGAMRFGYAVRQAEIRYEADGSACTFVPLPVEAEMYRKELESLWLQPAVAGETRSSEDELEEASEPSDSAAAHQSLQEVFRRLRRMGETRPGLATYLGWLGKFDPEALSILSTPSQAVAWAMRLQADAVWGESQAEDATVTSTPADMLEAIVLGAWLHDVEAEANEACSRLESDEEGQTSA</sequence>
<keyword evidence="3" id="KW-1185">Reference proteome</keyword>
<reference evidence="2" key="1">
    <citation type="submission" date="2023-08" db="EMBL/GenBank/DDBJ databases">
        <authorList>
            <person name="Chen Y."/>
            <person name="Shah S."/>
            <person name="Dougan E. K."/>
            <person name="Thang M."/>
            <person name="Chan C."/>
        </authorList>
    </citation>
    <scope>NUCLEOTIDE SEQUENCE</scope>
</reference>
<evidence type="ECO:0000313" key="2">
    <source>
        <dbReference type="EMBL" id="CAJ1410257.1"/>
    </source>
</evidence>
<evidence type="ECO:0000256" key="1">
    <source>
        <dbReference type="SAM" id="MobiDB-lite"/>
    </source>
</evidence>
<feature type="region of interest" description="Disordered" evidence="1">
    <location>
        <begin position="330"/>
        <end position="349"/>
    </location>
</feature>
<evidence type="ECO:0000313" key="3">
    <source>
        <dbReference type="Proteomes" id="UP001178507"/>
    </source>
</evidence>
<name>A0AA36NJZ9_9DINO</name>
<dbReference type="EMBL" id="CAUJNA010003809">
    <property type="protein sequence ID" value="CAJ1410257.1"/>
    <property type="molecule type" value="Genomic_DNA"/>
</dbReference>
<dbReference type="Proteomes" id="UP001178507">
    <property type="component" value="Unassembled WGS sequence"/>
</dbReference>
<accession>A0AA36NJZ9</accession>
<proteinExistence type="predicted"/>
<gene>
    <name evidence="2" type="ORF">EVOR1521_LOCUS31112</name>
</gene>
<organism evidence="2 3">
    <name type="scientific">Effrenium voratum</name>
    <dbReference type="NCBI Taxonomy" id="2562239"/>
    <lineage>
        <taxon>Eukaryota</taxon>
        <taxon>Sar</taxon>
        <taxon>Alveolata</taxon>
        <taxon>Dinophyceae</taxon>
        <taxon>Suessiales</taxon>
        <taxon>Symbiodiniaceae</taxon>
        <taxon>Effrenium</taxon>
    </lineage>
</organism>
<comment type="caution">
    <text evidence="2">The sequence shown here is derived from an EMBL/GenBank/DDBJ whole genome shotgun (WGS) entry which is preliminary data.</text>
</comment>